<dbReference type="Proteomes" id="UP001064632">
    <property type="component" value="Chromosome"/>
</dbReference>
<proteinExistence type="predicted"/>
<organism evidence="2 3">
    <name type="scientific">Tahibacter amnicola</name>
    <dbReference type="NCBI Taxonomy" id="2976241"/>
    <lineage>
        <taxon>Bacteria</taxon>
        <taxon>Pseudomonadati</taxon>
        <taxon>Pseudomonadota</taxon>
        <taxon>Gammaproteobacteria</taxon>
        <taxon>Lysobacterales</taxon>
        <taxon>Rhodanobacteraceae</taxon>
        <taxon>Tahibacter</taxon>
    </lineage>
</organism>
<dbReference type="EMBL" id="CP104694">
    <property type="protein sequence ID" value="UXI66524.1"/>
    <property type="molecule type" value="Genomic_DNA"/>
</dbReference>
<gene>
    <name evidence="2" type="ORF">N4264_17440</name>
</gene>
<evidence type="ECO:0000313" key="2">
    <source>
        <dbReference type="EMBL" id="UXI66524.1"/>
    </source>
</evidence>
<accession>A0ABY6B9J6</accession>
<feature type="transmembrane region" description="Helical" evidence="1">
    <location>
        <begin position="51"/>
        <end position="71"/>
    </location>
</feature>
<keyword evidence="3" id="KW-1185">Reference proteome</keyword>
<feature type="transmembrane region" description="Helical" evidence="1">
    <location>
        <begin position="118"/>
        <end position="138"/>
    </location>
</feature>
<dbReference type="RefSeq" id="WP_261693508.1">
    <property type="nucleotide sequence ID" value="NZ_CP104694.1"/>
</dbReference>
<keyword evidence="1" id="KW-0472">Membrane</keyword>
<feature type="transmembrane region" description="Helical" evidence="1">
    <location>
        <begin position="83"/>
        <end position="106"/>
    </location>
</feature>
<protein>
    <submittedName>
        <fullName evidence="2">Uncharacterized protein</fullName>
    </submittedName>
</protein>
<evidence type="ECO:0000313" key="3">
    <source>
        <dbReference type="Proteomes" id="UP001064632"/>
    </source>
</evidence>
<name>A0ABY6B9J6_9GAMM</name>
<evidence type="ECO:0000256" key="1">
    <source>
        <dbReference type="SAM" id="Phobius"/>
    </source>
</evidence>
<reference evidence="2" key="1">
    <citation type="submission" date="2022-09" db="EMBL/GenBank/DDBJ databases">
        <title>Tahibacter sp. nov., isolated from a fresh water.</title>
        <authorList>
            <person name="Baek J.H."/>
            <person name="Lee J.K."/>
            <person name="Kim J.M."/>
            <person name="Jeon C.O."/>
        </authorList>
    </citation>
    <scope>NUCLEOTIDE SEQUENCE</scope>
    <source>
        <strain evidence="2">W38</strain>
    </source>
</reference>
<sequence length="143" mass="15205">MKKNRALVVGGVLSFVAALLHVGCILGGPAWYRFFGAGEGMATMAEQGSPVPALLTLGITAVLVSWGCYAWSGAGLMRRLPLLRTALVGISAVYLLRGLILVPAAIIKPDAIDAFAIWSSLICLVYGLFHAIGTWQVWPRARP</sequence>
<keyword evidence="1" id="KW-0812">Transmembrane</keyword>
<keyword evidence="1" id="KW-1133">Transmembrane helix</keyword>